<dbReference type="PROSITE" id="PS50240">
    <property type="entry name" value="TRYPSIN_DOM"/>
    <property type="match status" value="1"/>
</dbReference>
<keyword evidence="7" id="KW-0325">Glycoprotein</keyword>
<feature type="signal peptide" evidence="10">
    <location>
        <begin position="1"/>
        <end position="18"/>
    </location>
</feature>
<keyword evidence="6" id="KW-1015">Disulfide bond</keyword>
<dbReference type="Gene3D" id="3.30.1640.30">
    <property type="match status" value="1"/>
</dbReference>
<keyword evidence="10" id="KW-0964">Secreted</keyword>
<evidence type="ECO:0000256" key="8">
    <source>
        <dbReference type="ARBA" id="ARBA00024195"/>
    </source>
</evidence>
<dbReference type="GO" id="GO:0004252">
    <property type="term" value="F:serine-type endopeptidase activity"/>
    <property type="evidence" value="ECO:0007669"/>
    <property type="project" value="UniProtKB-UniRule"/>
</dbReference>
<evidence type="ECO:0000256" key="6">
    <source>
        <dbReference type="ARBA" id="ARBA00023157"/>
    </source>
</evidence>
<dbReference type="PRINTS" id="PR00722">
    <property type="entry name" value="CHYMOTRYPSIN"/>
</dbReference>
<dbReference type="EC" id="3.4.21.-" evidence="9"/>
<evidence type="ECO:0000256" key="10">
    <source>
        <dbReference type="RuleBase" id="RU366078"/>
    </source>
</evidence>
<dbReference type="Pfam" id="PF12032">
    <property type="entry name" value="CLIP"/>
    <property type="match status" value="1"/>
</dbReference>
<name>A0AAN7NWZ2_9COLE</name>
<evidence type="ECO:0000256" key="5">
    <source>
        <dbReference type="ARBA" id="ARBA00023145"/>
    </source>
</evidence>
<dbReference type="InterPro" id="IPR001314">
    <property type="entry name" value="Peptidase_S1A"/>
</dbReference>
<evidence type="ECO:0000256" key="7">
    <source>
        <dbReference type="ARBA" id="ARBA00023180"/>
    </source>
</evidence>
<dbReference type="FunFam" id="2.40.10.10:FF:000134">
    <property type="entry name" value="Uncharacterized protein, isoform B"/>
    <property type="match status" value="1"/>
</dbReference>
<dbReference type="FunFam" id="2.40.10.10:FF:000028">
    <property type="entry name" value="Serine protease easter"/>
    <property type="match status" value="1"/>
</dbReference>
<dbReference type="InterPro" id="IPR018114">
    <property type="entry name" value="TRYPSIN_HIS"/>
</dbReference>
<evidence type="ECO:0000259" key="11">
    <source>
        <dbReference type="PROSITE" id="PS50240"/>
    </source>
</evidence>
<feature type="chain" id="PRO_5042662115" description="CLIP domain-containing serine protease" evidence="10">
    <location>
        <begin position="19"/>
        <end position="367"/>
    </location>
</feature>
<keyword evidence="4 9" id="KW-0720">Serine protease</keyword>
<dbReference type="PANTHER" id="PTHR24252:SF7">
    <property type="entry name" value="HYALIN"/>
    <property type="match status" value="1"/>
</dbReference>
<dbReference type="PROSITE" id="PS51888">
    <property type="entry name" value="CLIP"/>
    <property type="match status" value="1"/>
</dbReference>
<evidence type="ECO:0000313" key="14">
    <source>
        <dbReference type="Proteomes" id="UP001353858"/>
    </source>
</evidence>
<dbReference type="Pfam" id="PF00089">
    <property type="entry name" value="Trypsin"/>
    <property type="match status" value="1"/>
</dbReference>
<dbReference type="SUPFAM" id="SSF50494">
    <property type="entry name" value="Trypsin-like serine proteases"/>
    <property type="match status" value="1"/>
</dbReference>
<accession>A0AAN7NWZ2</accession>
<dbReference type="InterPro" id="IPR009003">
    <property type="entry name" value="Peptidase_S1_PA"/>
</dbReference>
<comment type="subcellular location">
    <subcellularLocation>
        <location evidence="10">Secreted</location>
    </subcellularLocation>
</comment>
<dbReference type="CDD" id="cd00190">
    <property type="entry name" value="Tryp_SPc"/>
    <property type="match status" value="1"/>
</dbReference>
<dbReference type="Proteomes" id="UP001353858">
    <property type="component" value="Unassembled WGS sequence"/>
</dbReference>
<dbReference type="GO" id="GO:0005576">
    <property type="term" value="C:extracellular region"/>
    <property type="evidence" value="ECO:0007669"/>
    <property type="project" value="UniProtKB-SubCell"/>
</dbReference>
<dbReference type="PROSITE" id="PS00135">
    <property type="entry name" value="TRYPSIN_SER"/>
    <property type="match status" value="1"/>
</dbReference>
<dbReference type="Gene3D" id="2.40.10.10">
    <property type="entry name" value="Trypsin-like serine proteases"/>
    <property type="match status" value="1"/>
</dbReference>
<dbReference type="InterPro" id="IPR043504">
    <property type="entry name" value="Peptidase_S1_PA_chymotrypsin"/>
</dbReference>
<keyword evidence="2 10" id="KW-0732">Signal</keyword>
<keyword evidence="5" id="KW-0865">Zymogen</keyword>
<feature type="domain" description="Clip" evidence="12">
    <location>
        <begin position="23"/>
        <end position="76"/>
    </location>
</feature>
<dbReference type="EMBL" id="JARPUR010000008">
    <property type="protein sequence ID" value="KAK4871842.1"/>
    <property type="molecule type" value="Genomic_DNA"/>
</dbReference>
<proteinExistence type="inferred from homology"/>
<dbReference type="InterPro" id="IPR033116">
    <property type="entry name" value="TRYPSIN_SER"/>
</dbReference>
<dbReference type="InterPro" id="IPR022700">
    <property type="entry name" value="CLIP"/>
</dbReference>
<gene>
    <name evidence="13" type="ORF">RN001_015966</name>
</gene>
<comment type="caution">
    <text evidence="13">The sequence shown here is derived from an EMBL/GenBank/DDBJ whole genome shotgun (WGS) entry which is preliminary data.</text>
</comment>
<keyword evidence="3 9" id="KW-0378">Hydrolase</keyword>
<comment type="domain">
    <text evidence="10">The clip domain consists of 35-55 residues which are 'knitted' together usually by 3 conserved disulfide bonds forming a clip-like compact structure.</text>
</comment>
<evidence type="ECO:0000313" key="13">
    <source>
        <dbReference type="EMBL" id="KAK4871842.1"/>
    </source>
</evidence>
<evidence type="ECO:0000256" key="1">
    <source>
        <dbReference type="ARBA" id="ARBA00022670"/>
    </source>
</evidence>
<evidence type="ECO:0000259" key="12">
    <source>
        <dbReference type="PROSITE" id="PS51888"/>
    </source>
</evidence>
<comment type="similarity">
    <text evidence="8 10">Belongs to the peptidase S1 family. CLIP subfamily.</text>
</comment>
<evidence type="ECO:0000256" key="9">
    <source>
        <dbReference type="RuleBase" id="RU363034"/>
    </source>
</evidence>
<dbReference type="InterPro" id="IPR038565">
    <property type="entry name" value="CLIP_sf"/>
</dbReference>
<feature type="domain" description="Peptidase S1" evidence="11">
    <location>
        <begin position="126"/>
        <end position="367"/>
    </location>
</feature>
<keyword evidence="14" id="KW-1185">Reference proteome</keyword>
<evidence type="ECO:0000256" key="2">
    <source>
        <dbReference type="ARBA" id="ARBA00022729"/>
    </source>
</evidence>
<dbReference type="AlphaFoldDB" id="A0AAN7NWZ2"/>
<keyword evidence="1 9" id="KW-0645">Protease</keyword>
<dbReference type="FunFam" id="3.30.1640.30:FF:000001">
    <property type="entry name" value="Serine protease 7"/>
    <property type="match status" value="1"/>
</dbReference>
<protein>
    <recommendedName>
        <fullName evidence="10">CLIP domain-containing serine protease</fullName>
        <ecNumber evidence="9">3.4.21.-</ecNumber>
    </recommendedName>
</protein>
<dbReference type="SMART" id="SM00680">
    <property type="entry name" value="CLIP"/>
    <property type="match status" value="1"/>
</dbReference>
<dbReference type="GO" id="GO:0006508">
    <property type="term" value="P:proteolysis"/>
    <property type="evidence" value="ECO:0007669"/>
    <property type="project" value="UniProtKB-KW"/>
</dbReference>
<reference evidence="14" key="1">
    <citation type="submission" date="2023-01" db="EMBL/GenBank/DDBJ databases">
        <title>Key to firefly adult light organ development and bioluminescence: homeobox transcription factors regulate luciferase expression and transportation to peroxisome.</title>
        <authorList>
            <person name="Fu X."/>
        </authorList>
    </citation>
    <scope>NUCLEOTIDE SEQUENCE [LARGE SCALE GENOMIC DNA]</scope>
</reference>
<evidence type="ECO:0000256" key="4">
    <source>
        <dbReference type="ARBA" id="ARBA00022825"/>
    </source>
</evidence>
<sequence length="367" mass="40378">MFKIAFFVFAFVLLGVNAQDGSTCRTPSQLEGVCISIKFCNEYLEILSKYGASPSVSDLLRQVHCGWKGNDPMVCCPQLRSKPVTPAKVETTTSALTERTFIQPNQYYSLPRPPLCGYNIIGKNRVVNGVPALLGEFPWIVALGYRNSKNPNQPKWLCGGSMITDTHIITAGHCVHNRPDLYLARIGELDLYSDDDGAQPSTVTLLKVKVHEHYNPTSYTNDIAIITLAQPHNNPTVHPVCLPVDEPLRSNDFVGGFPFVAGWGAIYFNGPSSSNLQTAIIPVVKNEECSRAFINFRTTTIDQRVLCAGYFDGGKDACQGDSGGPLMISKLKNKTITFYQIGVVSYGFRCAEQGFPGVYTRLNYKNG</sequence>
<organism evidence="13 14">
    <name type="scientific">Aquatica leii</name>
    <dbReference type="NCBI Taxonomy" id="1421715"/>
    <lineage>
        <taxon>Eukaryota</taxon>
        <taxon>Metazoa</taxon>
        <taxon>Ecdysozoa</taxon>
        <taxon>Arthropoda</taxon>
        <taxon>Hexapoda</taxon>
        <taxon>Insecta</taxon>
        <taxon>Pterygota</taxon>
        <taxon>Neoptera</taxon>
        <taxon>Endopterygota</taxon>
        <taxon>Coleoptera</taxon>
        <taxon>Polyphaga</taxon>
        <taxon>Elateriformia</taxon>
        <taxon>Elateroidea</taxon>
        <taxon>Lampyridae</taxon>
        <taxon>Luciolinae</taxon>
        <taxon>Aquatica</taxon>
    </lineage>
</organism>
<dbReference type="PANTHER" id="PTHR24252">
    <property type="entry name" value="ACROSIN-RELATED"/>
    <property type="match status" value="1"/>
</dbReference>
<dbReference type="InterPro" id="IPR001254">
    <property type="entry name" value="Trypsin_dom"/>
</dbReference>
<dbReference type="SMART" id="SM00020">
    <property type="entry name" value="Tryp_SPc"/>
    <property type="match status" value="1"/>
</dbReference>
<evidence type="ECO:0000256" key="3">
    <source>
        <dbReference type="ARBA" id="ARBA00022801"/>
    </source>
</evidence>
<dbReference type="PROSITE" id="PS00134">
    <property type="entry name" value="TRYPSIN_HIS"/>
    <property type="match status" value="1"/>
</dbReference>